<accession>A0A239ATI7</accession>
<dbReference type="OrthoDB" id="3385684at2"/>
<dbReference type="AlphaFoldDB" id="A0A239ATI7"/>
<gene>
    <name evidence="1" type="ORF">SAMN06272737_1575</name>
</gene>
<dbReference type="Proteomes" id="UP000198403">
    <property type="component" value="Unassembled WGS sequence"/>
</dbReference>
<sequence length="152" mass="16207">MSISLVLLPLAVAAVTAAHDRMSRRTENGSTICSVGTRMRDGGLLARALEDTGASVGWAPSQDSLLIQWADVTARFDRGVDGIWSAHFAGDVDEARARELVAAIDAAYGRRVQAAVLERLRQRAPASGMRLESETVEDDSSVTLVLTVEQGA</sequence>
<dbReference type="EMBL" id="FZNO01000057">
    <property type="protein sequence ID" value="SNR98870.1"/>
    <property type="molecule type" value="Genomic_DNA"/>
</dbReference>
<keyword evidence="2" id="KW-1185">Reference proteome</keyword>
<dbReference type="RefSeq" id="WP_089339058.1">
    <property type="nucleotide sequence ID" value="NZ_FZNO01000057.1"/>
</dbReference>
<organism evidence="1 2">
    <name type="scientific">Blastococcus mobilis</name>
    <dbReference type="NCBI Taxonomy" id="1938746"/>
    <lineage>
        <taxon>Bacteria</taxon>
        <taxon>Bacillati</taxon>
        <taxon>Actinomycetota</taxon>
        <taxon>Actinomycetes</taxon>
        <taxon>Geodermatophilales</taxon>
        <taxon>Geodermatophilaceae</taxon>
        <taxon>Blastococcus</taxon>
    </lineage>
</organism>
<proteinExistence type="predicted"/>
<name>A0A239ATI7_9ACTN</name>
<evidence type="ECO:0008006" key="3">
    <source>
        <dbReference type="Google" id="ProtNLM"/>
    </source>
</evidence>
<evidence type="ECO:0000313" key="2">
    <source>
        <dbReference type="Proteomes" id="UP000198403"/>
    </source>
</evidence>
<evidence type="ECO:0000313" key="1">
    <source>
        <dbReference type="EMBL" id="SNR98870.1"/>
    </source>
</evidence>
<protein>
    <recommendedName>
        <fullName evidence="3">DUF1257 domain-containing protein</fullName>
    </recommendedName>
</protein>
<reference evidence="1 2" key="1">
    <citation type="submission" date="2017-06" db="EMBL/GenBank/DDBJ databases">
        <authorList>
            <person name="Kim H.J."/>
            <person name="Triplett B.A."/>
        </authorList>
    </citation>
    <scope>NUCLEOTIDE SEQUENCE [LARGE SCALE GENOMIC DNA]</scope>
    <source>
        <strain evidence="1 2">DSM 44272</strain>
    </source>
</reference>